<dbReference type="InterPro" id="IPR015683">
    <property type="entry name" value="Ionotropic_Glu_rcpt"/>
</dbReference>
<evidence type="ECO:0000256" key="2">
    <source>
        <dbReference type="ARBA" id="ARBA00008685"/>
    </source>
</evidence>
<comment type="subcellular location">
    <subcellularLocation>
        <location evidence="1">Membrane</location>
        <topology evidence="1">Multi-pass membrane protein</topology>
    </subcellularLocation>
</comment>
<accession>A0ABD3BIN8</accession>
<dbReference type="Gene3D" id="3.40.50.2300">
    <property type="match status" value="2"/>
</dbReference>
<feature type="transmembrane region" description="Helical" evidence="14">
    <location>
        <begin position="613"/>
        <end position="631"/>
    </location>
</feature>
<dbReference type="FunFam" id="1.10.287.70:FF:000037">
    <property type="entry name" value="Glutamate receptor"/>
    <property type="match status" value="1"/>
</dbReference>
<feature type="domain" description="Ionotropic glutamate receptor C-terminal" evidence="16">
    <location>
        <begin position="432"/>
        <end position="775"/>
    </location>
</feature>
<keyword evidence="7 13" id="KW-0406">Ion transport</keyword>
<evidence type="ECO:0000256" key="9">
    <source>
        <dbReference type="ARBA" id="ARBA00023170"/>
    </source>
</evidence>
<feature type="transmembrane region" description="Helical" evidence="14">
    <location>
        <begin position="793"/>
        <end position="817"/>
    </location>
</feature>
<evidence type="ECO:0000313" key="17">
    <source>
        <dbReference type="EMBL" id="KAL3617059.1"/>
    </source>
</evidence>
<dbReference type="FunFam" id="3.40.190.10:FF:000054">
    <property type="entry name" value="Glutamate receptor"/>
    <property type="match status" value="1"/>
</dbReference>
<keyword evidence="11 13" id="KW-1071">Ligand-gated ion channel</keyword>
<dbReference type="InterPro" id="IPR001828">
    <property type="entry name" value="ANF_lig-bd_rcpt"/>
</dbReference>
<dbReference type="SMART" id="SM00079">
    <property type="entry name" value="PBPe"/>
    <property type="match status" value="1"/>
</dbReference>
<keyword evidence="4 14" id="KW-0812">Transmembrane</keyword>
<dbReference type="GO" id="GO:0034220">
    <property type="term" value="P:monoatomic ion transmembrane transport"/>
    <property type="evidence" value="ECO:0007669"/>
    <property type="project" value="UniProtKB-KW"/>
</dbReference>
<comment type="caution">
    <text evidence="17">The sequence shown here is derived from an EMBL/GenBank/DDBJ whole genome shotgun (WGS) entry which is preliminary data.</text>
</comment>
<keyword evidence="5" id="KW-0732">Signal</keyword>
<protein>
    <recommendedName>
        <fullName evidence="13">Glutamate receptor</fullName>
    </recommendedName>
</protein>
<evidence type="ECO:0000259" key="15">
    <source>
        <dbReference type="SMART" id="SM00062"/>
    </source>
</evidence>
<dbReference type="SUPFAM" id="SSF53822">
    <property type="entry name" value="Periplasmic binding protein-like I"/>
    <property type="match status" value="1"/>
</dbReference>
<dbReference type="Proteomes" id="UP001632038">
    <property type="component" value="Unassembled WGS sequence"/>
</dbReference>
<dbReference type="PIRSF" id="PIRSF037090">
    <property type="entry name" value="Iontro_Glu-like_rcpt_pln"/>
    <property type="match status" value="1"/>
</dbReference>
<sequence>MLYPRNGANLHIFIIFLMIIISSFHFSITTAQTNTTSIVALLDDDTRIGKEMITALKLAVRKVNDSSDHQNLSLHIQNPGQNPLQAIYTAEHLISSKSARFIITNGAWAETALLASIGNQSKVPIISFAGSTVDKPMIKQQWPFLVEMVPDIKQQVKCIVNMISNVKHWRKVIVIYEVDSQGSDSGAFTLLSDALLPFTVEIEHRLVIPTFSSLSDPETYIRGEVVNLLSKQSRVFVVLKMSLESSVVLFREAKAMGLVGKESVWIISDPLAGLLDSVNSSAISTMDGALGVTTHFPENGDLFEEYYREFKKVFRADYPGEDNSEPSIYALRTHDSVNAIIEAIEKANTSILENLLSSNFSGLSGPVSFEGGELKQPSALKIVNVVGKKYKELAIWTTEIGFEEKWYDSMNWPGGLRNRLPKGWAMPNELSPLIIGVPGRTTFAKFVKVTNPSSDDGYTGFCIDIFREVLDILDYPLPHNFRPFNGSYDELVDCVANKTFDAVVGDITILANRSSFVEFTQPYTESGLTMMVTVKSQAENKAWIFVKPFTGAMWAVTGSVLLYTVLIVWLLERHINPEFDGPWWNQLNTAMWFTCSSLFFAHREKVYNNYTRVVVLVWLFVALVLTSSYTANFSSLLTVPRLIPSFTDIQSLKDRGAMIGCDGDSFVRKYLENVLHFRPQNIKNISSENDYPTEFAKGNIAAAFLELPYQKAFISHNCKGYTVVGNNSSVAGDRFGGLGFAFQKGSPLAEDVSRAILTLSENGRLKQLHLKYFSPTPECRNSDTVDSLDWRSFWGLFLFSAGISAICYVSFSVHWLYEWWRASDFIREARSNNGWTTLLVRRLHSRISPTLPG</sequence>
<keyword evidence="12 13" id="KW-0407">Ion channel</keyword>
<dbReference type="InterPro" id="IPR001638">
    <property type="entry name" value="Solute-binding_3/MltF_N"/>
</dbReference>
<keyword evidence="9 13" id="KW-0675">Receptor</keyword>
<evidence type="ECO:0000256" key="12">
    <source>
        <dbReference type="ARBA" id="ARBA00023303"/>
    </source>
</evidence>
<evidence type="ECO:0000313" key="18">
    <source>
        <dbReference type="Proteomes" id="UP001632038"/>
    </source>
</evidence>
<dbReference type="EMBL" id="JAVIJP010000087">
    <property type="protein sequence ID" value="KAL3617059.1"/>
    <property type="molecule type" value="Genomic_DNA"/>
</dbReference>
<keyword evidence="8 13" id="KW-0472">Membrane</keyword>
<dbReference type="FunFam" id="3.40.190.10:FF:000039">
    <property type="entry name" value="Glutamate receptor"/>
    <property type="match status" value="1"/>
</dbReference>
<feature type="transmembrane region" description="Helical" evidence="14">
    <location>
        <begin position="551"/>
        <end position="571"/>
    </location>
</feature>
<evidence type="ECO:0000256" key="11">
    <source>
        <dbReference type="ARBA" id="ARBA00023286"/>
    </source>
</evidence>
<gene>
    <name evidence="17" type="ORF">CASFOL_039453</name>
</gene>
<feature type="transmembrane region" description="Helical" evidence="14">
    <location>
        <begin position="12"/>
        <end position="31"/>
    </location>
</feature>
<dbReference type="InterPro" id="IPR001320">
    <property type="entry name" value="Iontro_rcpt_C"/>
</dbReference>
<evidence type="ECO:0000256" key="7">
    <source>
        <dbReference type="ARBA" id="ARBA00023065"/>
    </source>
</evidence>
<comment type="similarity">
    <text evidence="2 13">Belongs to the glutamate-gated ion channel (TC 1.A.10.1) family.</text>
</comment>
<feature type="domain" description="Solute-binding protein family 3/N-terminal" evidence="15">
    <location>
        <begin position="432"/>
        <end position="776"/>
    </location>
</feature>
<dbReference type="GO" id="GO:0016020">
    <property type="term" value="C:membrane"/>
    <property type="evidence" value="ECO:0007669"/>
    <property type="project" value="UniProtKB-SubCell"/>
</dbReference>
<evidence type="ECO:0000256" key="14">
    <source>
        <dbReference type="SAM" id="Phobius"/>
    </source>
</evidence>
<dbReference type="SUPFAM" id="SSF53850">
    <property type="entry name" value="Periplasmic binding protein-like II"/>
    <property type="match status" value="1"/>
</dbReference>
<evidence type="ECO:0000256" key="8">
    <source>
        <dbReference type="ARBA" id="ARBA00023136"/>
    </source>
</evidence>
<dbReference type="AlphaFoldDB" id="A0ABD3BIN8"/>
<evidence type="ECO:0000256" key="1">
    <source>
        <dbReference type="ARBA" id="ARBA00004141"/>
    </source>
</evidence>
<dbReference type="PANTHER" id="PTHR18966">
    <property type="entry name" value="IONOTROPIC GLUTAMATE RECEPTOR"/>
    <property type="match status" value="1"/>
</dbReference>
<evidence type="ECO:0000259" key="16">
    <source>
        <dbReference type="SMART" id="SM00079"/>
    </source>
</evidence>
<evidence type="ECO:0000256" key="13">
    <source>
        <dbReference type="PIRNR" id="PIRNR037090"/>
    </source>
</evidence>
<comment type="function">
    <text evidence="13">Glutamate-gated receptor that probably acts as non-selective cation channel.</text>
</comment>
<dbReference type="Gene3D" id="3.40.190.10">
    <property type="entry name" value="Periplasmic binding protein-like II"/>
    <property type="match status" value="2"/>
</dbReference>
<dbReference type="Gene3D" id="1.10.287.70">
    <property type="match status" value="1"/>
</dbReference>
<keyword evidence="6 14" id="KW-1133">Transmembrane helix</keyword>
<evidence type="ECO:0000256" key="5">
    <source>
        <dbReference type="ARBA" id="ARBA00022729"/>
    </source>
</evidence>
<dbReference type="SMART" id="SM00062">
    <property type="entry name" value="PBPb"/>
    <property type="match status" value="1"/>
</dbReference>
<dbReference type="Pfam" id="PF01094">
    <property type="entry name" value="ANF_receptor"/>
    <property type="match status" value="1"/>
</dbReference>
<keyword evidence="10" id="KW-0325">Glycoprotein</keyword>
<dbReference type="CDD" id="cd13686">
    <property type="entry name" value="GluR_Plant"/>
    <property type="match status" value="1"/>
</dbReference>
<organism evidence="17 18">
    <name type="scientific">Castilleja foliolosa</name>
    <dbReference type="NCBI Taxonomy" id="1961234"/>
    <lineage>
        <taxon>Eukaryota</taxon>
        <taxon>Viridiplantae</taxon>
        <taxon>Streptophyta</taxon>
        <taxon>Embryophyta</taxon>
        <taxon>Tracheophyta</taxon>
        <taxon>Spermatophyta</taxon>
        <taxon>Magnoliopsida</taxon>
        <taxon>eudicotyledons</taxon>
        <taxon>Gunneridae</taxon>
        <taxon>Pentapetalae</taxon>
        <taxon>asterids</taxon>
        <taxon>lamiids</taxon>
        <taxon>Lamiales</taxon>
        <taxon>Orobanchaceae</taxon>
        <taxon>Pedicularideae</taxon>
        <taxon>Castillejinae</taxon>
        <taxon>Castilleja</taxon>
    </lineage>
</organism>
<proteinExistence type="inferred from homology"/>
<evidence type="ECO:0000256" key="4">
    <source>
        <dbReference type="ARBA" id="ARBA00022692"/>
    </source>
</evidence>
<dbReference type="InterPro" id="IPR017103">
    <property type="entry name" value="Iontropic_Glu_rcpt_pln"/>
</dbReference>
<keyword evidence="18" id="KW-1185">Reference proteome</keyword>
<reference evidence="18" key="1">
    <citation type="journal article" date="2024" name="IScience">
        <title>Strigolactones Initiate the Formation of Haustorium-like Structures in Castilleja.</title>
        <authorList>
            <person name="Buerger M."/>
            <person name="Peterson D."/>
            <person name="Chory J."/>
        </authorList>
    </citation>
    <scope>NUCLEOTIDE SEQUENCE [LARGE SCALE GENOMIC DNA]</scope>
</reference>
<dbReference type="InterPro" id="IPR028082">
    <property type="entry name" value="Peripla_BP_I"/>
</dbReference>
<dbReference type="InterPro" id="IPR019594">
    <property type="entry name" value="Glu/Gly-bd"/>
</dbReference>
<name>A0ABD3BIN8_9LAMI</name>
<evidence type="ECO:0000256" key="10">
    <source>
        <dbReference type="ARBA" id="ARBA00023180"/>
    </source>
</evidence>
<keyword evidence="3 13" id="KW-0813">Transport</keyword>
<dbReference type="Pfam" id="PF10613">
    <property type="entry name" value="Lig_chan-Glu_bd"/>
    <property type="match status" value="1"/>
</dbReference>
<dbReference type="Pfam" id="PF00060">
    <property type="entry name" value="Lig_chan"/>
    <property type="match status" value="1"/>
</dbReference>
<evidence type="ECO:0000256" key="3">
    <source>
        <dbReference type="ARBA" id="ARBA00022448"/>
    </source>
</evidence>
<dbReference type="FunFam" id="3.40.50.2300:FF:000188">
    <property type="entry name" value="Glutamate receptor"/>
    <property type="match status" value="1"/>
</dbReference>
<evidence type="ECO:0000256" key="6">
    <source>
        <dbReference type="ARBA" id="ARBA00022989"/>
    </source>
</evidence>